<reference evidence="1 2" key="1">
    <citation type="journal article" date="2008" name="PLoS ONE">
        <title>Environmental adaptation: genomic analysis of the piezotolerant and psychrotolerant deep-sea iron reducing bacterium Shewanella piezotolerans WP3.</title>
        <authorList>
            <person name="Wang F."/>
            <person name="Wang J."/>
            <person name="Jian H."/>
            <person name="Zhang B."/>
            <person name="Li S."/>
            <person name="Wang F."/>
            <person name="Zeng X."/>
            <person name="Gao L."/>
            <person name="Bartlett D.H."/>
            <person name="Yu J."/>
            <person name="Hu S."/>
            <person name="Xiao X."/>
        </authorList>
    </citation>
    <scope>NUCLEOTIDE SEQUENCE [LARGE SCALE GENOMIC DNA]</scope>
    <source>
        <strain evidence="2">WP3 / JCM 13877</strain>
    </source>
</reference>
<name>B8CNN4_SHEPW</name>
<dbReference type="AlphaFoldDB" id="B8CNN4"/>
<dbReference type="HOGENOM" id="CLU_3239551_0_0_6"/>
<dbReference type="KEGG" id="swp:swp_2254"/>
<dbReference type="EMBL" id="CP000472">
    <property type="protein sequence ID" value="ACJ29003.1"/>
    <property type="molecule type" value="Genomic_DNA"/>
</dbReference>
<gene>
    <name evidence="1" type="ordered locus">swp_2254</name>
</gene>
<evidence type="ECO:0000313" key="1">
    <source>
        <dbReference type="EMBL" id="ACJ29003.1"/>
    </source>
</evidence>
<accession>B8CNN4</accession>
<keyword evidence="2" id="KW-1185">Reference proteome</keyword>
<protein>
    <submittedName>
        <fullName evidence="1">Uncharacterized protein</fullName>
    </submittedName>
</protein>
<proteinExistence type="predicted"/>
<evidence type="ECO:0000313" key="2">
    <source>
        <dbReference type="Proteomes" id="UP000000753"/>
    </source>
</evidence>
<organism evidence="1 2">
    <name type="scientific">Shewanella piezotolerans (strain WP3 / JCM 13877)</name>
    <dbReference type="NCBI Taxonomy" id="225849"/>
    <lineage>
        <taxon>Bacteria</taxon>
        <taxon>Pseudomonadati</taxon>
        <taxon>Pseudomonadota</taxon>
        <taxon>Gammaproteobacteria</taxon>
        <taxon>Alteromonadales</taxon>
        <taxon>Shewanellaceae</taxon>
        <taxon>Shewanella</taxon>
    </lineage>
</organism>
<dbReference type="Proteomes" id="UP000000753">
    <property type="component" value="Chromosome"/>
</dbReference>
<sequence>MNYFIKQITVIPKSSVPFDWVKLIENSALAAFIDNTVAAPSCK</sequence>